<protein>
    <recommendedName>
        <fullName evidence="3">Restriction endonuclease type IV Mrr domain-containing protein</fullName>
    </recommendedName>
</protein>
<accession>A0ABX0TLE0</accession>
<dbReference type="Proteomes" id="UP000802392">
    <property type="component" value="Unassembled WGS sequence"/>
</dbReference>
<organism evidence="1 2">
    <name type="scientific">Paenarthrobacter ilicis</name>
    <dbReference type="NCBI Taxonomy" id="43665"/>
    <lineage>
        <taxon>Bacteria</taxon>
        <taxon>Bacillati</taxon>
        <taxon>Actinomycetota</taxon>
        <taxon>Actinomycetes</taxon>
        <taxon>Micrococcales</taxon>
        <taxon>Micrococcaceae</taxon>
        <taxon>Paenarthrobacter</taxon>
    </lineage>
</organism>
<sequence>MMVDVEGAEFSFSAEWSAIKYDDSAFYRDIFSRVHDGLGAVDIVAVERDPDTGNDARVVLIEVKDYRHPTSKGQTPSALVEKVLRKVTSTLAGLSVCARRAEDSAEKSLAARTQAAVRVEVILHCENPANPIVDPSELAIKLRQRLQPLADFVSVGTQRSPSGPWTVLMPNVED</sequence>
<reference evidence="1 2" key="1">
    <citation type="submission" date="2020-03" db="EMBL/GenBank/DDBJ databases">
        <title>Genomic Encyclopedia of Type Strains, Phase III (KMG-III): the genomes of soil and plant-associated and newly described type strains.</title>
        <authorList>
            <person name="Whitman W."/>
        </authorList>
    </citation>
    <scope>NUCLEOTIDE SEQUENCE [LARGE SCALE GENOMIC DNA]</scope>
    <source>
        <strain evidence="1 2">CECT 4207</strain>
    </source>
</reference>
<evidence type="ECO:0000313" key="1">
    <source>
        <dbReference type="EMBL" id="NIJ03398.1"/>
    </source>
</evidence>
<gene>
    <name evidence="1" type="ORF">FHR86_003757</name>
</gene>
<evidence type="ECO:0008006" key="3">
    <source>
        <dbReference type="Google" id="ProtNLM"/>
    </source>
</evidence>
<evidence type="ECO:0000313" key="2">
    <source>
        <dbReference type="Proteomes" id="UP000802392"/>
    </source>
</evidence>
<proteinExistence type="predicted"/>
<name>A0ABX0TLE0_9MICC</name>
<dbReference type="EMBL" id="JAAOZD010000012">
    <property type="protein sequence ID" value="NIJ03398.1"/>
    <property type="molecule type" value="Genomic_DNA"/>
</dbReference>
<comment type="caution">
    <text evidence="1">The sequence shown here is derived from an EMBL/GenBank/DDBJ whole genome shotgun (WGS) entry which is preliminary data.</text>
</comment>
<dbReference type="RefSeq" id="WP_167269576.1">
    <property type="nucleotide sequence ID" value="NZ_JAAOZD010000012.1"/>
</dbReference>
<keyword evidence="2" id="KW-1185">Reference proteome</keyword>